<dbReference type="PROSITE" id="PS00211">
    <property type="entry name" value="ABC_TRANSPORTER_1"/>
    <property type="match status" value="2"/>
</dbReference>
<gene>
    <name evidence="15" type="ORF">MMYC01_201550</name>
</gene>
<dbReference type="PANTHER" id="PTHR24223:SF399">
    <property type="entry name" value="ABC TRANSPORTER ATNG"/>
    <property type="match status" value="1"/>
</dbReference>
<comment type="subcellular location">
    <subcellularLocation>
        <location evidence="1">Cell membrane</location>
        <topology evidence="1">Multi-pass membrane protein</topology>
    </subcellularLocation>
</comment>
<feature type="transmembrane region" description="Helical" evidence="11">
    <location>
        <begin position="133"/>
        <end position="153"/>
    </location>
</feature>
<feature type="transmembrane region" description="Helical" evidence="11">
    <location>
        <begin position="194"/>
        <end position="211"/>
    </location>
</feature>
<feature type="transmembrane region" description="Helical" evidence="11">
    <location>
        <begin position="349"/>
        <end position="370"/>
    </location>
</feature>
<dbReference type="CDD" id="cd18580">
    <property type="entry name" value="ABC_6TM_ABCC_D2"/>
    <property type="match status" value="1"/>
</dbReference>
<evidence type="ECO:0000256" key="10">
    <source>
        <dbReference type="ARBA" id="ARBA00023180"/>
    </source>
</evidence>
<keyword evidence="9 11" id="KW-0472">Membrane</keyword>
<keyword evidence="7" id="KW-0067">ATP-binding</keyword>
<dbReference type="VEuPathDB" id="FungiDB:MMYC01_201550"/>
<dbReference type="GO" id="GO:0005524">
    <property type="term" value="F:ATP binding"/>
    <property type="evidence" value="ECO:0007669"/>
    <property type="project" value="UniProtKB-KW"/>
</dbReference>
<dbReference type="InterPro" id="IPR050173">
    <property type="entry name" value="ABC_transporter_C-like"/>
</dbReference>
<dbReference type="Pfam" id="PF00664">
    <property type="entry name" value="ABC_membrane"/>
    <property type="match status" value="1"/>
</dbReference>
<protein>
    <submittedName>
        <fullName evidence="15">Multidrug resistance-associated protein 1</fullName>
    </submittedName>
</protein>
<feature type="transmembrane region" description="Helical" evidence="11">
    <location>
        <begin position="1013"/>
        <end position="1034"/>
    </location>
</feature>
<reference evidence="15 16" key="1">
    <citation type="journal article" date="2016" name="Genome Announc.">
        <title>Genome Sequence of Madurella mycetomatis mm55, Isolated from a Human Mycetoma Case in Sudan.</title>
        <authorList>
            <person name="Smit S."/>
            <person name="Derks M.F."/>
            <person name="Bervoets S."/>
            <person name="Fahal A."/>
            <person name="van Leeuwen W."/>
            <person name="van Belkum A."/>
            <person name="van de Sande W.W."/>
        </authorList>
    </citation>
    <scope>NUCLEOTIDE SEQUENCE [LARGE SCALE GENOMIC DNA]</scope>
    <source>
        <strain evidence="16">mm55</strain>
    </source>
</reference>
<dbReference type="PROSITE" id="PS50929">
    <property type="entry name" value="ABC_TM1F"/>
    <property type="match status" value="2"/>
</dbReference>
<dbReference type="InterPro" id="IPR017871">
    <property type="entry name" value="ABC_transporter-like_CS"/>
</dbReference>
<feature type="transmembrane region" description="Helical" evidence="11">
    <location>
        <begin position="900"/>
        <end position="920"/>
    </location>
</feature>
<dbReference type="PANTHER" id="PTHR24223">
    <property type="entry name" value="ATP-BINDING CASSETTE SUB-FAMILY C"/>
    <property type="match status" value="1"/>
</dbReference>
<keyword evidence="6" id="KW-0547">Nucleotide-binding</keyword>
<feature type="transmembrane region" description="Helical" evidence="11">
    <location>
        <begin position="419"/>
        <end position="439"/>
    </location>
</feature>
<evidence type="ECO:0000256" key="5">
    <source>
        <dbReference type="ARBA" id="ARBA00022692"/>
    </source>
</evidence>
<evidence type="ECO:0000256" key="1">
    <source>
        <dbReference type="ARBA" id="ARBA00004651"/>
    </source>
</evidence>
<dbReference type="InterPro" id="IPR027417">
    <property type="entry name" value="P-loop_NTPase"/>
</dbReference>
<evidence type="ECO:0000256" key="8">
    <source>
        <dbReference type="ARBA" id="ARBA00022989"/>
    </source>
</evidence>
<evidence type="ECO:0000256" key="2">
    <source>
        <dbReference type="ARBA" id="ARBA00009726"/>
    </source>
</evidence>
<dbReference type="InterPro" id="IPR011527">
    <property type="entry name" value="ABC1_TM_dom"/>
</dbReference>
<feature type="transmembrane region" description="Helical" evidence="11">
    <location>
        <begin position="803"/>
        <end position="827"/>
    </location>
</feature>
<proteinExistence type="inferred from homology"/>
<evidence type="ECO:0000313" key="15">
    <source>
        <dbReference type="EMBL" id="KXX82105.1"/>
    </source>
</evidence>
<dbReference type="InterPro" id="IPR044726">
    <property type="entry name" value="ABCC_6TM_D2"/>
</dbReference>
<dbReference type="PROSITE" id="PS50893">
    <property type="entry name" value="ABC_TRANSPORTER_2"/>
    <property type="match status" value="2"/>
</dbReference>
<dbReference type="InterPro" id="IPR003439">
    <property type="entry name" value="ABC_transporter-like_ATP-bd"/>
</dbReference>
<feature type="transmembrane region" description="Helical" evidence="11">
    <location>
        <begin position="107"/>
        <end position="126"/>
    </location>
</feature>
<evidence type="ECO:0000259" key="13">
    <source>
        <dbReference type="PROSITE" id="PS50893"/>
    </source>
</evidence>
<evidence type="ECO:0000256" key="3">
    <source>
        <dbReference type="ARBA" id="ARBA00022448"/>
    </source>
</evidence>
<keyword evidence="8 11" id="KW-1133">Transmembrane helix</keyword>
<evidence type="ECO:0000256" key="6">
    <source>
        <dbReference type="ARBA" id="ARBA00022741"/>
    </source>
</evidence>
<comment type="caution">
    <text evidence="15">The sequence shown here is derived from an EMBL/GenBank/DDBJ whole genome shotgun (WGS) entry which is preliminary data.</text>
</comment>
<dbReference type="InterPro" id="IPR036640">
    <property type="entry name" value="ABC1_TM_sf"/>
</dbReference>
<accession>A0A175WEK9</accession>
<feature type="transmembrane region" description="Helical" evidence="11">
    <location>
        <begin position="984"/>
        <end position="1007"/>
    </location>
</feature>
<keyword evidence="3" id="KW-0813">Transport</keyword>
<dbReference type="Gene3D" id="1.20.1560.10">
    <property type="entry name" value="ABC transporter type 1, transmembrane domain"/>
    <property type="match status" value="2"/>
</dbReference>
<feature type="domain" description="ABC transporter" evidence="13">
    <location>
        <begin position="1079"/>
        <end position="1317"/>
    </location>
</feature>
<keyword evidence="5 11" id="KW-0812">Transmembrane</keyword>
<feature type="transmembrane region" description="Helical" evidence="11">
    <location>
        <begin position="165"/>
        <end position="182"/>
    </location>
</feature>
<evidence type="ECO:0000256" key="7">
    <source>
        <dbReference type="ARBA" id="ARBA00022840"/>
    </source>
</evidence>
<feature type="transmembrane region" description="Helical" evidence="11">
    <location>
        <begin position="872"/>
        <end position="894"/>
    </location>
</feature>
<dbReference type="Gene3D" id="3.40.50.300">
    <property type="entry name" value="P-loop containing nucleotide triphosphate hydrolases"/>
    <property type="match status" value="2"/>
</dbReference>
<dbReference type="AlphaFoldDB" id="A0A175WEK9"/>
<dbReference type="Pfam" id="PF00005">
    <property type="entry name" value="ABC_tran"/>
    <property type="match status" value="1"/>
</dbReference>
<dbReference type="EMBL" id="LCTW02000021">
    <property type="protein sequence ID" value="KXX82105.1"/>
    <property type="molecule type" value="Genomic_DNA"/>
</dbReference>
<sequence length="1328" mass="145846">MKSFRALTGFAAVLAVTVSAAPQYRPISWAVSVFSKAYQNDPAVQADVKRSLGNQDNVVPSSEQKRDVMDTGIDEEQHEEMMKSEDGAADIVLGPQYLRFLVHEQEVVSAFLALLETALLVQWALHPGGLHRAVTIASSVLSVIVALALGILIDLEHKAAVEPSLLVGGYLFLSILFDMAQARSLWLRHGLEPLAAVFVVSVAAKVGLLLLEEMPKLPSQHALRRETSPESISGAMNRSLFWWLNVLLRRGYRNLLSVPGLLRIPRKFDTQILLDQIEQHWQKADRDGNYALCITTFRAFTRQTLYAVPPRLALSAFTFSQPFLISRIIEHVEASAVLANLNLDIARGLVGATALIYVGIAVSTCLYNHLTYQLVTMIRGGIATLIFKKMLSLDTTGLADEAPVTLMSTDIDGLERGVIFMHDIWASLLELGLGIYLLYREIGTPCFLVVIPISGAFLITLAVEVVSAMNEKVSSGMFIARIAWNQGVQNRVSATSSMLQKMKSIKMMGLAEYFLMHIKGLRQDEIGLSKAFRLRIVLNQLLADIVQVFTPRKHFTSLAIVTLVSTPLALLVGVRSTVAASLGCFSRIQKFLLLDERTDCRTFFNAHYPPKERKGEDIELSSLSVPVVELRQASFRASDGTTLVKDADLCIKDGSCHIITGPAGSGKSSVFNAILGELYLTSGTAKFKRESVAYCAQTPWLRNVSVRENIVGGAEFGFDAEWYARVTSACALDRDFASVPHSDEMAVGSGGLSLSGGQKQRVALARAVYSRKRLILLDDVFKVWLRLWTEHGTNRDTPLYFGVYLLFAGATVVLTMITLAFYFLAFIPASGKRLHALLLGAVLRAPLYFFRKVDTGVTLSRFSQDMTMVDQQLPMSFLAAVFLLFDVIIAAVVIVSGASLTAVVIPFVLAILYLVQKFYLRTSRQMRFLDLEAKSPLYTHFTETLTGAVTVRAFGRETTALDEHRRRLDLSQKPYYLMFCIQRWLNIVLDLIVAGMAVVLVSLALLLPSSSSSGAIGLAMVNLIGFSSSLGMLVSHWTDLETSLGAISRIRCFVSDTPSEQDDGEKVAVPDDWPSQGEVRLDGVVASYSGELEPALRNVSLVVKPGSKVAICGRTGSGKSSTILALLRLLSLQKGTMHIDNLNLSNIPLSILRTRLVCLPQDAISLPGSVRCNLLPFLTPETNLEPPSDTELISALTKTHIWHVISARGGLDAEFASMNLSPGQKQLFCLATAVLRKAKVVLLDEVTGSLDQETDVEVREVLQDELKGCTVLEVVHRIEVVQGYDVVVVMQDGEMIEVGSPRELLRREGGRFRELWDRRGGDETGAGT</sequence>
<feature type="domain" description="ABC transmembrane type-1" evidence="14">
    <location>
        <begin position="312"/>
        <end position="550"/>
    </location>
</feature>
<dbReference type="FunFam" id="3.40.50.300:FF:002145">
    <property type="entry name" value="ABC transporter (MsbA subfamily)"/>
    <property type="match status" value="1"/>
</dbReference>
<evidence type="ECO:0000313" key="16">
    <source>
        <dbReference type="Proteomes" id="UP000078237"/>
    </source>
</evidence>
<dbReference type="FunFam" id="1.20.1560.10:FF:000066">
    <property type="entry name" value="ABC multidrug transporter (Eurofung)"/>
    <property type="match status" value="1"/>
</dbReference>
<evidence type="ECO:0000259" key="14">
    <source>
        <dbReference type="PROSITE" id="PS50929"/>
    </source>
</evidence>
<organism evidence="15 16">
    <name type="scientific">Madurella mycetomatis</name>
    <dbReference type="NCBI Taxonomy" id="100816"/>
    <lineage>
        <taxon>Eukaryota</taxon>
        <taxon>Fungi</taxon>
        <taxon>Dikarya</taxon>
        <taxon>Ascomycota</taxon>
        <taxon>Pezizomycotina</taxon>
        <taxon>Sordariomycetes</taxon>
        <taxon>Sordariomycetidae</taxon>
        <taxon>Sordariales</taxon>
        <taxon>Sordariales incertae sedis</taxon>
        <taxon>Madurella</taxon>
    </lineage>
</organism>
<dbReference type="OrthoDB" id="6500128at2759"/>
<feature type="domain" description="ABC transporter" evidence="13">
    <location>
        <begin position="628"/>
        <end position="864"/>
    </location>
</feature>
<evidence type="ECO:0000256" key="9">
    <source>
        <dbReference type="ARBA" id="ARBA00023136"/>
    </source>
</evidence>
<feature type="transmembrane region" description="Helical" evidence="11">
    <location>
        <begin position="446"/>
        <end position="469"/>
    </location>
</feature>
<dbReference type="InterPro" id="IPR003593">
    <property type="entry name" value="AAA+_ATPase"/>
</dbReference>
<dbReference type="SUPFAM" id="SSF90123">
    <property type="entry name" value="ABC transporter transmembrane region"/>
    <property type="match status" value="2"/>
</dbReference>
<name>A0A175WEK9_9PEZI</name>
<dbReference type="GO" id="GO:0016887">
    <property type="term" value="F:ATP hydrolysis activity"/>
    <property type="evidence" value="ECO:0007669"/>
    <property type="project" value="InterPro"/>
</dbReference>
<feature type="transmembrane region" description="Helical" evidence="11">
    <location>
        <begin position="833"/>
        <end position="851"/>
    </location>
</feature>
<keyword evidence="12" id="KW-0732">Signal</keyword>
<dbReference type="GO" id="GO:0005886">
    <property type="term" value="C:plasma membrane"/>
    <property type="evidence" value="ECO:0007669"/>
    <property type="project" value="UniProtKB-SubCell"/>
</dbReference>
<feature type="domain" description="ABC transmembrane type-1" evidence="14">
    <location>
        <begin position="783"/>
        <end position="1042"/>
    </location>
</feature>
<dbReference type="SUPFAM" id="SSF52540">
    <property type="entry name" value="P-loop containing nucleoside triphosphate hydrolases"/>
    <property type="match status" value="2"/>
</dbReference>
<keyword evidence="10" id="KW-0325">Glycoprotein</keyword>
<feature type="transmembrane region" description="Helical" evidence="11">
    <location>
        <begin position="558"/>
        <end position="585"/>
    </location>
</feature>
<dbReference type="STRING" id="100816.A0A175WEK9"/>
<keyword evidence="4" id="KW-1003">Cell membrane</keyword>
<feature type="chain" id="PRO_5008043974" evidence="12">
    <location>
        <begin position="21"/>
        <end position="1328"/>
    </location>
</feature>
<dbReference type="SMART" id="SM00382">
    <property type="entry name" value="AAA"/>
    <property type="match status" value="2"/>
</dbReference>
<feature type="signal peptide" evidence="12">
    <location>
        <begin position="1"/>
        <end position="20"/>
    </location>
</feature>
<evidence type="ECO:0000256" key="4">
    <source>
        <dbReference type="ARBA" id="ARBA00022475"/>
    </source>
</evidence>
<evidence type="ECO:0000256" key="11">
    <source>
        <dbReference type="SAM" id="Phobius"/>
    </source>
</evidence>
<dbReference type="Proteomes" id="UP000078237">
    <property type="component" value="Unassembled WGS sequence"/>
</dbReference>
<comment type="similarity">
    <text evidence="2">Belongs to the ABC transporter superfamily. ABCC family. Conjugate transporter (TC 3.A.1.208) subfamily.</text>
</comment>
<keyword evidence="16" id="KW-1185">Reference proteome</keyword>
<evidence type="ECO:0000256" key="12">
    <source>
        <dbReference type="SAM" id="SignalP"/>
    </source>
</evidence>
<dbReference type="GO" id="GO:0140359">
    <property type="term" value="F:ABC-type transporter activity"/>
    <property type="evidence" value="ECO:0007669"/>
    <property type="project" value="InterPro"/>
</dbReference>